<dbReference type="Proteomes" id="UP001501442">
    <property type="component" value="Unassembled WGS sequence"/>
</dbReference>
<evidence type="ECO:0000313" key="2">
    <source>
        <dbReference type="Proteomes" id="UP001501442"/>
    </source>
</evidence>
<evidence type="ECO:0000313" key="1">
    <source>
        <dbReference type="EMBL" id="GAA4634010.1"/>
    </source>
</evidence>
<accession>A0ABP8UMA3</accession>
<comment type="caution">
    <text evidence="1">The sequence shown here is derived from an EMBL/GenBank/DDBJ whole genome shotgun (WGS) entry which is preliminary data.</text>
</comment>
<organism evidence="1 2">
    <name type="scientific">Actinoallomurus vinaceus</name>
    <dbReference type="NCBI Taxonomy" id="1080074"/>
    <lineage>
        <taxon>Bacteria</taxon>
        <taxon>Bacillati</taxon>
        <taxon>Actinomycetota</taxon>
        <taxon>Actinomycetes</taxon>
        <taxon>Streptosporangiales</taxon>
        <taxon>Thermomonosporaceae</taxon>
        <taxon>Actinoallomurus</taxon>
    </lineage>
</organism>
<protein>
    <submittedName>
        <fullName evidence="1">Uncharacterized protein</fullName>
    </submittedName>
</protein>
<dbReference type="EMBL" id="BAABHK010000013">
    <property type="protein sequence ID" value="GAA4634010.1"/>
    <property type="molecule type" value="Genomic_DNA"/>
</dbReference>
<reference evidence="2" key="1">
    <citation type="journal article" date="2019" name="Int. J. Syst. Evol. Microbiol.">
        <title>The Global Catalogue of Microorganisms (GCM) 10K type strain sequencing project: providing services to taxonomists for standard genome sequencing and annotation.</title>
        <authorList>
            <consortium name="The Broad Institute Genomics Platform"/>
            <consortium name="The Broad Institute Genome Sequencing Center for Infectious Disease"/>
            <person name="Wu L."/>
            <person name="Ma J."/>
        </authorList>
    </citation>
    <scope>NUCLEOTIDE SEQUENCE [LARGE SCALE GENOMIC DNA]</scope>
    <source>
        <strain evidence="2">JCM 17939</strain>
    </source>
</reference>
<dbReference type="RefSeq" id="WP_345437001.1">
    <property type="nucleotide sequence ID" value="NZ_BAABHK010000013.1"/>
</dbReference>
<sequence length="47" mass="5742">MHPDITYALITERTREWREAAWERRLLRLPRGRRLSLRTPRPRVTSA</sequence>
<proteinExistence type="predicted"/>
<keyword evidence="2" id="KW-1185">Reference proteome</keyword>
<gene>
    <name evidence="1" type="ORF">GCM10023196_073860</name>
</gene>
<name>A0ABP8UMA3_9ACTN</name>